<keyword evidence="1" id="KW-1015">Disulfide bond</keyword>
<dbReference type="Gene3D" id="2.10.70.10">
    <property type="entry name" value="Complement Module, domain 1"/>
    <property type="match status" value="1"/>
</dbReference>
<comment type="caution">
    <text evidence="2">Lacks conserved residue(s) required for the propagation of feature annotation.</text>
</comment>
<sequence>MYFKALFLFSCIVAACWPAKVKFSELNCQSVPAPNNGVLDCEKEGNSQAVRCQLKCNQGYDVTYLAAEYYVCNEDGSWSAEPSSAGTQWPDCKIYSRGEPVP</sequence>
<dbReference type="EMBL" id="CALNXI010000292">
    <property type="protein sequence ID" value="CAH3024172.1"/>
    <property type="molecule type" value="Genomic_DNA"/>
</dbReference>
<feature type="domain" description="Sushi" evidence="4">
    <location>
        <begin position="26"/>
        <end position="94"/>
    </location>
</feature>
<evidence type="ECO:0000256" key="3">
    <source>
        <dbReference type="SAM" id="SignalP"/>
    </source>
</evidence>
<accession>A0ABN8M3K5</accession>
<dbReference type="InterPro" id="IPR000436">
    <property type="entry name" value="Sushi_SCR_CCP_dom"/>
</dbReference>
<feature type="signal peptide" evidence="3">
    <location>
        <begin position="1"/>
        <end position="18"/>
    </location>
</feature>
<evidence type="ECO:0000256" key="1">
    <source>
        <dbReference type="ARBA" id="ARBA00023157"/>
    </source>
</evidence>
<evidence type="ECO:0000256" key="2">
    <source>
        <dbReference type="PROSITE-ProRule" id="PRU00302"/>
    </source>
</evidence>
<dbReference type="CDD" id="cd00033">
    <property type="entry name" value="CCP"/>
    <property type="match status" value="1"/>
</dbReference>
<comment type="caution">
    <text evidence="5">The sequence shown here is derived from an EMBL/GenBank/DDBJ whole genome shotgun (WGS) entry which is preliminary data.</text>
</comment>
<evidence type="ECO:0000313" key="5">
    <source>
        <dbReference type="EMBL" id="CAH3024172.1"/>
    </source>
</evidence>
<keyword evidence="2" id="KW-0768">Sushi</keyword>
<protein>
    <recommendedName>
        <fullName evidence="4">Sushi domain-containing protein</fullName>
    </recommendedName>
</protein>
<gene>
    <name evidence="5" type="ORF">PEVE_00021857</name>
</gene>
<feature type="chain" id="PRO_5045238723" description="Sushi domain-containing protein" evidence="3">
    <location>
        <begin position="19"/>
        <end position="102"/>
    </location>
</feature>
<keyword evidence="3" id="KW-0732">Signal</keyword>
<keyword evidence="6" id="KW-1185">Reference proteome</keyword>
<evidence type="ECO:0000313" key="6">
    <source>
        <dbReference type="Proteomes" id="UP001159427"/>
    </source>
</evidence>
<dbReference type="PROSITE" id="PS51257">
    <property type="entry name" value="PROKAR_LIPOPROTEIN"/>
    <property type="match status" value="1"/>
</dbReference>
<organism evidence="5 6">
    <name type="scientific">Porites evermanni</name>
    <dbReference type="NCBI Taxonomy" id="104178"/>
    <lineage>
        <taxon>Eukaryota</taxon>
        <taxon>Metazoa</taxon>
        <taxon>Cnidaria</taxon>
        <taxon>Anthozoa</taxon>
        <taxon>Hexacorallia</taxon>
        <taxon>Scleractinia</taxon>
        <taxon>Fungiina</taxon>
        <taxon>Poritidae</taxon>
        <taxon>Porites</taxon>
    </lineage>
</organism>
<dbReference type="Proteomes" id="UP001159427">
    <property type="component" value="Unassembled WGS sequence"/>
</dbReference>
<proteinExistence type="predicted"/>
<name>A0ABN8M3K5_9CNID</name>
<dbReference type="PROSITE" id="PS50923">
    <property type="entry name" value="SUSHI"/>
    <property type="match status" value="1"/>
</dbReference>
<dbReference type="Pfam" id="PF00084">
    <property type="entry name" value="Sushi"/>
    <property type="match status" value="1"/>
</dbReference>
<dbReference type="InterPro" id="IPR035976">
    <property type="entry name" value="Sushi/SCR/CCP_sf"/>
</dbReference>
<reference evidence="5 6" key="1">
    <citation type="submission" date="2022-05" db="EMBL/GenBank/DDBJ databases">
        <authorList>
            <consortium name="Genoscope - CEA"/>
            <person name="William W."/>
        </authorList>
    </citation>
    <scope>NUCLEOTIDE SEQUENCE [LARGE SCALE GENOMIC DNA]</scope>
</reference>
<dbReference type="SUPFAM" id="SSF57535">
    <property type="entry name" value="Complement control module/SCR domain"/>
    <property type="match status" value="1"/>
</dbReference>
<evidence type="ECO:0000259" key="4">
    <source>
        <dbReference type="PROSITE" id="PS50923"/>
    </source>
</evidence>